<evidence type="ECO:0000256" key="1">
    <source>
        <dbReference type="ARBA" id="ARBA00000274"/>
    </source>
</evidence>
<dbReference type="InterPro" id="IPR052341">
    <property type="entry name" value="LOG_family_nucleotidases"/>
</dbReference>
<accession>A0A853I809</accession>
<dbReference type="AlphaFoldDB" id="A0A853I809"/>
<protein>
    <recommendedName>
        <fullName evidence="3">AMP nucleosidase</fullName>
        <ecNumber evidence="2">3.2.2.4</ecNumber>
    </recommendedName>
    <alternativeName>
        <fullName evidence="3">AMP nucleosidase</fullName>
    </alternativeName>
</protein>
<dbReference type="Gene3D" id="3.40.50.450">
    <property type="match status" value="1"/>
</dbReference>
<dbReference type="PANTHER" id="PTHR43393:SF3">
    <property type="entry name" value="LYSINE DECARBOXYLASE-LIKE PROTEIN"/>
    <property type="match status" value="1"/>
</dbReference>
<proteinExistence type="predicted"/>
<dbReference type="InterPro" id="IPR031100">
    <property type="entry name" value="LOG_fam"/>
</dbReference>
<evidence type="ECO:0000256" key="3">
    <source>
        <dbReference type="ARBA" id="ARBA00031983"/>
    </source>
</evidence>
<evidence type="ECO:0000313" key="5">
    <source>
        <dbReference type="Proteomes" id="UP000569732"/>
    </source>
</evidence>
<dbReference type="RefSeq" id="WP_180570960.1">
    <property type="nucleotide sequence ID" value="NZ_JACCKB010000055.1"/>
</dbReference>
<dbReference type="PANTHER" id="PTHR43393">
    <property type="entry name" value="CYTOKININ RIBOSIDE 5'-MONOPHOSPHATE PHOSPHORIBOHYDROLASE"/>
    <property type="match status" value="1"/>
</dbReference>
<organism evidence="4 5">
    <name type="scientific">Spartinivicinus marinus</name>
    <dbReference type="NCBI Taxonomy" id="2994442"/>
    <lineage>
        <taxon>Bacteria</taxon>
        <taxon>Pseudomonadati</taxon>
        <taxon>Pseudomonadota</taxon>
        <taxon>Gammaproteobacteria</taxon>
        <taxon>Oceanospirillales</taxon>
        <taxon>Zooshikellaceae</taxon>
        <taxon>Spartinivicinus</taxon>
    </lineage>
</organism>
<sequence>MSEENEFECRVFPSAADDVEHAKRVECSKQLMASSAFRLAYDDKAFVLRDEMRPVRLLLELSKTELILNDHNINNTVVMFGSARMLRPKKAKKQLFEAKQLLAQQPSNPDFKRQYKQAKIRQQQTDYYIQARALAKIITEQSMLGDIPNLYVITGGGPGIMEAANRGANDAKGKSVGLNIILPEEQQPNPYITPELCFRFHYFAMRKMHFLLRAKALVVFPGGFGTLDELFETLTLVQTKKIKPMPILLFGKAYWQRLLNWNVLTEEGMINEDDLNYFSYVESVNQAWEIIEKHVKGLRKLHRDI</sequence>
<dbReference type="Proteomes" id="UP000569732">
    <property type="component" value="Unassembled WGS sequence"/>
</dbReference>
<keyword evidence="5" id="KW-1185">Reference proteome</keyword>
<dbReference type="GO" id="GO:0005829">
    <property type="term" value="C:cytosol"/>
    <property type="evidence" value="ECO:0007669"/>
    <property type="project" value="TreeGrafter"/>
</dbReference>
<dbReference type="Pfam" id="PF03641">
    <property type="entry name" value="Lysine_decarbox"/>
    <property type="match status" value="1"/>
</dbReference>
<dbReference type="EMBL" id="JACCKB010000055">
    <property type="protein sequence ID" value="NYZ68959.1"/>
    <property type="molecule type" value="Genomic_DNA"/>
</dbReference>
<dbReference type="EC" id="3.2.2.4" evidence="2"/>
<dbReference type="SUPFAM" id="SSF102405">
    <property type="entry name" value="MCP/YpsA-like"/>
    <property type="match status" value="1"/>
</dbReference>
<evidence type="ECO:0000313" key="4">
    <source>
        <dbReference type="EMBL" id="NYZ68959.1"/>
    </source>
</evidence>
<dbReference type="GO" id="GO:0008714">
    <property type="term" value="F:AMP nucleosidase activity"/>
    <property type="evidence" value="ECO:0007669"/>
    <property type="project" value="UniProtKB-EC"/>
</dbReference>
<dbReference type="InterPro" id="IPR005269">
    <property type="entry name" value="LOG"/>
</dbReference>
<name>A0A853I809_9GAMM</name>
<dbReference type="NCBIfam" id="TIGR00730">
    <property type="entry name" value="Rossman fold protein, TIGR00730 family"/>
    <property type="match status" value="1"/>
</dbReference>
<reference evidence="4 5" key="1">
    <citation type="submission" date="2020-07" db="EMBL/GenBank/DDBJ databases">
        <title>Endozoicomonas sp. nov., isolated from sediment.</title>
        <authorList>
            <person name="Gu T."/>
        </authorList>
    </citation>
    <scope>NUCLEOTIDE SEQUENCE [LARGE SCALE GENOMIC DNA]</scope>
    <source>
        <strain evidence="4 5">SM1973</strain>
    </source>
</reference>
<evidence type="ECO:0000256" key="2">
    <source>
        <dbReference type="ARBA" id="ARBA00011985"/>
    </source>
</evidence>
<gene>
    <name evidence="4" type="ORF">H0A36_23340</name>
</gene>
<dbReference type="GO" id="GO:0009691">
    <property type="term" value="P:cytokinin biosynthetic process"/>
    <property type="evidence" value="ECO:0007669"/>
    <property type="project" value="InterPro"/>
</dbReference>
<comment type="catalytic activity">
    <reaction evidence="1">
        <text>AMP + H2O = D-ribose 5-phosphate + adenine</text>
        <dbReference type="Rhea" id="RHEA:20129"/>
        <dbReference type="ChEBI" id="CHEBI:15377"/>
        <dbReference type="ChEBI" id="CHEBI:16708"/>
        <dbReference type="ChEBI" id="CHEBI:78346"/>
        <dbReference type="ChEBI" id="CHEBI:456215"/>
        <dbReference type="EC" id="3.2.2.4"/>
    </reaction>
</comment>
<comment type="caution">
    <text evidence="4">The sequence shown here is derived from an EMBL/GenBank/DDBJ whole genome shotgun (WGS) entry which is preliminary data.</text>
</comment>